<protein>
    <submittedName>
        <fullName evidence="3">40S ribosomal protein S23</fullName>
    </submittedName>
</protein>
<reference evidence="3" key="1">
    <citation type="journal article" date="2021" name="Evol. Appl.">
        <title>The genome of the Pyrenean desman and the effects of bottlenecks and inbreeding on the genomic landscape of an endangered species.</title>
        <authorList>
            <person name="Escoda L."/>
            <person name="Castresana J."/>
        </authorList>
    </citation>
    <scope>NUCLEOTIDE SEQUENCE</scope>
    <source>
        <strain evidence="3">IBE-C5619</strain>
    </source>
</reference>
<organism evidence="3 4">
    <name type="scientific">Galemys pyrenaicus</name>
    <name type="common">Iberian desman</name>
    <name type="synonym">Pyrenean desman</name>
    <dbReference type="NCBI Taxonomy" id="202257"/>
    <lineage>
        <taxon>Eukaryota</taxon>
        <taxon>Metazoa</taxon>
        <taxon>Chordata</taxon>
        <taxon>Craniata</taxon>
        <taxon>Vertebrata</taxon>
        <taxon>Euteleostomi</taxon>
        <taxon>Mammalia</taxon>
        <taxon>Eutheria</taxon>
        <taxon>Laurasiatheria</taxon>
        <taxon>Eulipotyphla</taxon>
        <taxon>Talpidae</taxon>
        <taxon>Galemys</taxon>
    </lineage>
</organism>
<dbReference type="InterPro" id="IPR006032">
    <property type="entry name" value="Ribosomal_uS12"/>
</dbReference>
<dbReference type="GO" id="GO:0005840">
    <property type="term" value="C:ribosome"/>
    <property type="evidence" value="ECO:0007669"/>
    <property type="project" value="UniProtKB-KW"/>
</dbReference>
<evidence type="ECO:0000313" key="3">
    <source>
        <dbReference type="EMBL" id="KAG8517569.1"/>
    </source>
</evidence>
<feature type="non-terminal residue" evidence="3">
    <location>
        <position position="103"/>
    </location>
</feature>
<evidence type="ECO:0000256" key="2">
    <source>
        <dbReference type="ARBA" id="ARBA00023274"/>
    </source>
</evidence>
<sequence>KLKSHRGDPKWLINWQEALLGTTLKAHPFGGPRGLQWEKWELKPLSPILHPRVRESTDPEREITASLPNDSGWNFILENDDALVAEHGCKGHAIGDIPGAPLK</sequence>
<keyword evidence="1 3" id="KW-0689">Ribosomal protein</keyword>
<evidence type="ECO:0000313" key="4">
    <source>
        <dbReference type="Proteomes" id="UP000700334"/>
    </source>
</evidence>
<proteinExistence type="predicted"/>
<dbReference type="GO" id="GO:1990904">
    <property type="term" value="C:ribonucleoprotein complex"/>
    <property type="evidence" value="ECO:0007669"/>
    <property type="project" value="UniProtKB-KW"/>
</dbReference>
<dbReference type="Proteomes" id="UP000700334">
    <property type="component" value="Unassembled WGS sequence"/>
</dbReference>
<evidence type="ECO:0000256" key="1">
    <source>
        <dbReference type="ARBA" id="ARBA00022980"/>
    </source>
</evidence>
<keyword evidence="4" id="KW-1185">Reference proteome</keyword>
<name>A0A8J6DR27_GALPY</name>
<comment type="caution">
    <text evidence="3">The sequence shown here is derived from an EMBL/GenBank/DDBJ whole genome shotgun (WGS) entry which is preliminary data.</text>
</comment>
<dbReference type="Pfam" id="PF00164">
    <property type="entry name" value="Ribosom_S12_S23"/>
    <property type="match status" value="1"/>
</dbReference>
<dbReference type="GO" id="GO:0003735">
    <property type="term" value="F:structural constituent of ribosome"/>
    <property type="evidence" value="ECO:0007669"/>
    <property type="project" value="InterPro"/>
</dbReference>
<dbReference type="AlphaFoldDB" id="A0A8J6DR27"/>
<dbReference type="EMBL" id="JAGFMF010011648">
    <property type="protein sequence ID" value="KAG8517569.1"/>
    <property type="molecule type" value="Genomic_DNA"/>
</dbReference>
<feature type="non-terminal residue" evidence="3">
    <location>
        <position position="1"/>
    </location>
</feature>
<gene>
    <name evidence="3" type="ORF">J0S82_006709</name>
</gene>
<dbReference type="GO" id="GO:0006412">
    <property type="term" value="P:translation"/>
    <property type="evidence" value="ECO:0007669"/>
    <property type="project" value="InterPro"/>
</dbReference>
<keyword evidence="2" id="KW-0687">Ribonucleoprotein</keyword>
<accession>A0A8J6DR27</accession>